<dbReference type="PANTHER" id="PTHR42852:SF13">
    <property type="entry name" value="PROTEIN DIPZ"/>
    <property type="match status" value="1"/>
</dbReference>
<dbReference type="InterPro" id="IPR036249">
    <property type="entry name" value="Thioredoxin-like_sf"/>
</dbReference>
<gene>
    <name evidence="2" type="ORF">LCGC14_2636300</name>
</gene>
<comment type="caution">
    <text evidence="2">The sequence shown here is derived from an EMBL/GenBank/DDBJ whole genome shotgun (WGS) entry which is preliminary data.</text>
</comment>
<proteinExistence type="predicted"/>
<dbReference type="PROSITE" id="PS51352">
    <property type="entry name" value="THIOREDOXIN_2"/>
    <property type="match status" value="1"/>
</dbReference>
<reference evidence="2" key="1">
    <citation type="journal article" date="2015" name="Nature">
        <title>Complex archaea that bridge the gap between prokaryotes and eukaryotes.</title>
        <authorList>
            <person name="Spang A."/>
            <person name="Saw J.H."/>
            <person name="Jorgensen S.L."/>
            <person name="Zaremba-Niedzwiedzka K."/>
            <person name="Martijn J."/>
            <person name="Lind A.E."/>
            <person name="van Eijk R."/>
            <person name="Schleper C."/>
            <person name="Guy L."/>
            <person name="Ettema T.J."/>
        </authorList>
    </citation>
    <scope>NUCLEOTIDE SEQUENCE</scope>
</reference>
<feature type="non-terminal residue" evidence="2">
    <location>
        <position position="1"/>
    </location>
</feature>
<dbReference type="SUPFAM" id="SSF52833">
    <property type="entry name" value="Thioredoxin-like"/>
    <property type="match status" value="1"/>
</dbReference>
<name>A0A0F9C9N9_9ZZZZ</name>
<dbReference type="GO" id="GO:0016491">
    <property type="term" value="F:oxidoreductase activity"/>
    <property type="evidence" value="ECO:0007669"/>
    <property type="project" value="InterPro"/>
</dbReference>
<dbReference type="EMBL" id="LAZR01045347">
    <property type="protein sequence ID" value="KKK99084.1"/>
    <property type="molecule type" value="Genomic_DNA"/>
</dbReference>
<evidence type="ECO:0000313" key="2">
    <source>
        <dbReference type="EMBL" id="KKK99084.1"/>
    </source>
</evidence>
<evidence type="ECO:0000259" key="1">
    <source>
        <dbReference type="PROSITE" id="PS51352"/>
    </source>
</evidence>
<dbReference type="InterPro" id="IPR050553">
    <property type="entry name" value="Thioredoxin_ResA/DsbE_sf"/>
</dbReference>
<dbReference type="InterPro" id="IPR000866">
    <property type="entry name" value="AhpC/TSA"/>
</dbReference>
<dbReference type="Pfam" id="PF00578">
    <property type="entry name" value="AhpC-TSA"/>
    <property type="match status" value="1"/>
</dbReference>
<dbReference type="AlphaFoldDB" id="A0A0F9C9N9"/>
<dbReference type="Gene3D" id="3.40.30.10">
    <property type="entry name" value="Glutaredoxin"/>
    <property type="match status" value="1"/>
</dbReference>
<sequence>VFINYWAEWCKPCRTEMPELNEVQKTLGDKVRVLAVNFDGIQGDQLAQQAKAMGIEFSILTEDPRSQFGVMPCGALPETLVIDQRGRFQKVLLGPQTVSGLEQVVTSLADDMDYPSGPGPNQ</sequence>
<dbReference type="InterPro" id="IPR013766">
    <property type="entry name" value="Thioredoxin_domain"/>
</dbReference>
<organism evidence="2">
    <name type="scientific">marine sediment metagenome</name>
    <dbReference type="NCBI Taxonomy" id="412755"/>
    <lineage>
        <taxon>unclassified sequences</taxon>
        <taxon>metagenomes</taxon>
        <taxon>ecological metagenomes</taxon>
    </lineage>
</organism>
<protein>
    <recommendedName>
        <fullName evidence="1">Thioredoxin domain-containing protein</fullName>
    </recommendedName>
</protein>
<dbReference type="CDD" id="cd02966">
    <property type="entry name" value="TlpA_like_family"/>
    <property type="match status" value="1"/>
</dbReference>
<feature type="domain" description="Thioredoxin" evidence="1">
    <location>
        <begin position="1"/>
        <end position="110"/>
    </location>
</feature>
<accession>A0A0F9C9N9</accession>
<dbReference type="PANTHER" id="PTHR42852">
    <property type="entry name" value="THIOL:DISULFIDE INTERCHANGE PROTEIN DSBE"/>
    <property type="match status" value="1"/>
</dbReference>
<dbReference type="GO" id="GO:0016209">
    <property type="term" value="F:antioxidant activity"/>
    <property type="evidence" value="ECO:0007669"/>
    <property type="project" value="InterPro"/>
</dbReference>